<reference evidence="2 3" key="1">
    <citation type="submission" date="2020-06" db="EMBL/GenBank/DDBJ databases">
        <authorList>
            <person name="Li R."/>
            <person name="Bekaert M."/>
        </authorList>
    </citation>
    <scope>NUCLEOTIDE SEQUENCE [LARGE SCALE GENOMIC DNA]</scope>
    <source>
        <strain evidence="3">wild</strain>
    </source>
</reference>
<organism evidence="2 3">
    <name type="scientific">Mytilus coruscus</name>
    <name type="common">Sea mussel</name>
    <dbReference type="NCBI Taxonomy" id="42192"/>
    <lineage>
        <taxon>Eukaryota</taxon>
        <taxon>Metazoa</taxon>
        <taxon>Spiralia</taxon>
        <taxon>Lophotrochozoa</taxon>
        <taxon>Mollusca</taxon>
        <taxon>Bivalvia</taxon>
        <taxon>Autobranchia</taxon>
        <taxon>Pteriomorphia</taxon>
        <taxon>Mytilida</taxon>
        <taxon>Mytiloidea</taxon>
        <taxon>Mytilidae</taxon>
        <taxon>Mytilinae</taxon>
        <taxon>Mytilus</taxon>
    </lineage>
</organism>
<name>A0A6J8BX14_MYTCO</name>
<evidence type="ECO:0000313" key="3">
    <source>
        <dbReference type="Proteomes" id="UP000507470"/>
    </source>
</evidence>
<feature type="region of interest" description="Disordered" evidence="1">
    <location>
        <begin position="107"/>
        <end position="127"/>
    </location>
</feature>
<evidence type="ECO:0008006" key="4">
    <source>
        <dbReference type="Google" id="ProtNLM"/>
    </source>
</evidence>
<proteinExistence type="predicted"/>
<sequence>MFTKLKGTRSGQRSALTKLLRRFEYVKSNEEFDRNELSTIFDLIIDKQRFLLDLNTQIISELSEEELDAEILIQMNKAFFNDISILEAGQRVNLESDETLHSTVYLAKTNTQNDNNNNKRKPQRREVSVHTRKPCIYYGESHSSNTCMTIVDQKVRLEILKLKKACLIVLATIELQIVLLKTVIATVHSNSEVSMDANILFNEGAQCSFITEGLAEQLELKQKGAEVISISGFGGGNESVRHLKTADIFVRTAD</sequence>
<dbReference type="EMBL" id="CACVKT020003998">
    <property type="protein sequence ID" value="CAC5387364.1"/>
    <property type="molecule type" value="Genomic_DNA"/>
</dbReference>
<protein>
    <recommendedName>
        <fullName evidence="4">Peptidase aspartic putative domain-containing protein</fullName>
    </recommendedName>
</protein>
<evidence type="ECO:0000313" key="2">
    <source>
        <dbReference type="EMBL" id="CAC5387364.1"/>
    </source>
</evidence>
<accession>A0A6J8BX14</accession>
<dbReference type="OrthoDB" id="6621660at2759"/>
<keyword evidence="3" id="KW-1185">Reference proteome</keyword>
<evidence type="ECO:0000256" key="1">
    <source>
        <dbReference type="SAM" id="MobiDB-lite"/>
    </source>
</evidence>
<gene>
    <name evidence="2" type="ORF">MCOR_22709</name>
</gene>
<dbReference type="AlphaFoldDB" id="A0A6J8BX14"/>
<dbReference type="Proteomes" id="UP000507470">
    <property type="component" value="Unassembled WGS sequence"/>
</dbReference>